<name>A0ABQ9DJU9_9PASS</name>
<reference evidence="1" key="1">
    <citation type="submission" date="2019-10" db="EMBL/GenBank/DDBJ databases">
        <authorList>
            <person name="Soares A.E.R."/>
            <person name="Aleixo A."/>
            <person name="Schneider P."/>
            <person name="Miyaki C.Y."/>
            <person name="Schneider M.P."/>
            <person name="Mello C."/>
            <person name="Vasconcelos A.T.R."/>
        </authorList>
    </citation>
    <scope>NUCLEOTIDE SEQUENCE</scope>
    <source>
        <tissue evidence="1">Muscle</tissue>
    </source>
</reference>
<accession>A0ABQ9DJU9</accession>
<comment type="caution">
    <text evidence="1">The sequence shown here is derived from an EMBL/GenBank/DDBJ whole genome shotgun (WGS) entry which is preliminary data.</text>
</comment>
<evidence type="ECO:0000313" key="1">
    <source>
        <dbReference type="EMBL" id="KAJ7420913.1"/>
    </source>
</evidence>
<protein>
    <submittedName>
        <fullName evidence="1">Uncharacterized protein</fullName>
    </submittedName>
</protein>
<keyword evidence="2" id="KW-1185">Reference proteome</keyword>
<dbReference type="Proteomes" id="UP001145742">
    <property type="component" value="Unassembled WGS sequence"/>
</dbReference>
<organism evidence="1 2">
    <name type="scientific">Willisornis vidua</name>
    <name type="common">Xingu scale-backed antbird</name>
    <dbReference type="NCBI Taxonomy" id="1566151"/>
    <lineage>
        <taxon>Eukaryota</taxon>
        <taxon>Metazoa</taxon>
        <taxon>Chordata</taxon>
        <taxon>Craniata</taxon>
        <taxon>Vertebrata</taxon>
        <taxon>Euteleostomi</taxon>
        <taxon>Archelosauria</taxon>
        <taxon>Archosauria</taxon>
        <taxon>Dinosauria</taxon>
        <taxon>Saurischia</taxon>
        <taxon>Theropoda</taxon>
        <taxon>Coelurosauria</taxon>
        <taxon>Aves</taxon>
        <taxon>Neognathae</taxon>
        <taxon>Neoaves</taxon>
        <taxon>Telluraves</taxon>
        <taxon>Australaves</taxon>
        <taxon>Passeriformes</taxon>
        <taxon>Thamnophilidae</taxon>
        <taxon>Willisornis</taxon>
    </lineage>
</organism>
<gene>
    <name evidence="1" type="ORF">WISP_45842</name>
</gene>
<dbReference type="EMBL" id="WHWB01033265">
    <property type="protein sequence ID" value="KAJ7420913.1"/>
    <property type="molecule type" value="Genomic_DNA"/>
</dbReference>
<proteinExistence type="predicted"/>
<sequence>MGKGLMLEELEVPAQVPLPGFDDGYLSSQSCGLACIHQKLATKNYPWCHSKDGNDGMGYTSKQSIGPIRFPQKKPKAEEYSLVLGRGSCRLSEWKLLAFIKEEMPGADSVRVAPLEDKGKAMNVTYLDFSLGLDTISHSNFLERLAVHGLEGYSVHWCHRDLDERIKFTLTLSQLADNTKFGGSVHLLECRKVLYRHLDKLAQGQWYEVQEGQVLILGHNNLVQCHRLWAEWLESCPAEKDYWVLVDGS</sequence>
<evidence type="ECO:0000313" key="2">
    <source>
        <dbReference type="Proteomes" id="UP001145742"/>
    </source>
</evidence>